<dbReference type="SUPFAM" id="SSF89550">
    <property type="entry name" value="PHP domain-like"/>
    <property type="match status" value="1"/>
</dbReference>
<feature type="domain" description="Polymerase/histidinol phosphatase N-terminal" evidence="1">
    <location>
        <begin position="5"/>
        <end position="72"/>
    </location>
</feature>
<dbReference type="EMBL" id="DVON01000211">
    <property type="protein sequence ID" value="HIV13488.1"/>
    <property type="molecule type" value="Genomic_DNA"/>
</dbReference>
<dbReference type="InterPro" id="IPR016195">
    <property type="entry name" value="Pol/histidinol_Pase-like"/>
</dbReference>
<dbReference type="GO" id="GO:0035312">
    <property type="term" value="F:5'-3' DNA exonuclease activity"/>
    <property type="evidence" value="ECO:0007669"/>
    <property type="project" value="TreeGrafter"/>
</dbReference>
<evidence type="ECO:0000313" key="3">
    <source>
        <dbReference type="Proteomes" id="UP000886723"/>
    </source>
</evidence>
<dbReference type="Gene3D" id="3.20.20.140">
    <property type="entry name" value="Metal-dependent hydrolases"/>
    <property type="match status" value="1"/>
</dbReference>
<dbReference type="Pfam" id="PF02811">
    <property type="entry name" value="PHP"/>
    <property type="match status" value="1"/>
</dbReference>
<dbReference type="InterPro" id="IPR052018">
    <property type="entry name" value="PHP_domain"/>
</dbReference>
<evidence type="ECO:0000313" key="2">
    <source>
        <dbReference type="EMBL" id="HIV13488.1"/>
    </source>
</evidence>
<dbReference type="GO" id="GO:0004534">
    <property type="term" value="F:5'-3' RNA exonuclease activity"/>
    <property type="evidence" value="ECO:0007669"/>
    <property type="project" value="TreeGrafter"/>
</dbReference>
<reference evidence="2" key="1">
    <citation type="submission" date="2020-10" db="EMBL/GenBank/DDBJ databases">
        <authorList>
            <person name="Gilroy R."/>
        </authorList>
    </citation>
    <scope>NUCLEOTIDE SEQUENCE</scope>
    <source>
        <strain evidence="2">ChiBcec2-4451</strain>
    </source>
</reference>
<dbReference type="PANTHER" id="PTHR42924:SF3">
    <property type="entry name" value="POLYMERASE_HISTIDINOL PHOSPHATASE N-TERMINAL DOMAIN-CONTAINING PROTEIN"/>
    <property type="match status" value="1"/>
</dbReference>
<dbReference type="Proteomes" id="UP000886723">
    <property type="component" value="Unassembled WGS sequence"/>
</dbReference>
<sequence length="302" mass="34044">MYKRLELHNHTTESDASITCRELVEYMVSDHADAFAITDHNTISGHRKIRKLLAGEHFPIQCIYGMEYTTYYGHILCLNLEEYVPWEDINIHHPELLFQAARAKGALVGIAHPYSFGHPFARGCRFDMKVTDYSCVDFIEIFNNPEPLHEVNERGLQLWEDLVLSGEKLAMTCGMDLHGKWSMANQYATFIEGEPEGDISRELTEAIKNQKTCISRGPVLSGNISEGKLTFALTETGKPGYQHDSRLPYLVSVRSAGHTVTKPLGETFLMEEFDQDPVLIPKLFEGDTSLENLICVGSALCQ</sequence>
<name>A0A9D1NWH8_9FIRM</name>
<comment type="caution">
    <text evidence="2">The sequence shown here is derived from an EMBL/GenBank/DDBJ whole genome shotgun (WGS) entry which is preliminary data.</text>
</comment>
<protein>
    <submittedName>
        <fullName evidence="2">PHP domain-containing protein</fullName>
    </submittedName>
</protein>
<dbReference type="InterPro" id="IPR004013">
    <property type="entry name" value="PHP_dom"/>
</dbReference>
<proteinExistence type="predicted"/>
<dbReference type="InterPro" id="IPR003141">
    <property type="entry name" value="Pol/His_phosphatase_N"/>
</dbReference>
<dbReference type="AlphaFoldDB" id="A0A9D1NWH8"/>
<dbReference type="PANTHER" id="PTHR42924">
    <property type="entry name" value="EXONUCLEASE"/>
    <property type="match status" value="1"/>
</dbReference>
<accession>A0A9D1NWH8</accession>
<dbReference type="NCBIfam" id="NF038032">
    <property type="entry name" value="CehA_McbA_metalo"/>
    <property type="match status" value="1"/>
</dbReference>
<reference evidence="2" key="2">
    <citation type="journal article" date="2021" name="PeerJ">
        <title>Extensive microbial diversity within the chicken gut microbiome revealed by metagenomics and culture.</title>
        <authorList>
            <person name="Gilroy R."/>
            <person name="Ravi A."/>
            <person name="Getino M."/>
            <person name="Pursley I."/>
            <person name="Horton D.L."/>
            <person name="Alikhan N.F."/>
            <person name="Baker D."/>
            <person name="Gharbi K."/>
            <person name="Hall N."/>
            <person name="Watson M."/>
            <person name="Adriaenssens E.M."/>
            <person name="Foster-Nyarko E."/>
            <person name="Jarju S."/>
            <person name="Secka A."/>
            <person name="Antonio M."/>
            <person name="Oren A."/>
            <person name="Chaudhuri R.R."/>
            <person name="La Ragione R."/>
            <person name="Hildebrand F."/>
            <person name="Pallen M.J."/>
        </authorList>
    </citation>
    <scope>NUCLEOTIDE SEQUENCE</scope>
    <source>
        <strain evidence="2">ChiBcec2-4451</strain>
    </source>
</reference>
<evidence type="ECO:0000259" key="1">
    <source>
        <dbReference type="SMART" id="SM00481"/>
    </source>
</evidence>
<dbReference type="SMART" id="SM00481">
    <property type="entry name" value="POLIIIAc"/>
    <property type="match status" value="1"/>
</dbReference>
<gene>
    <name evidence="2" type="ORF">IAA63_10170</name>
</gene>
<organism evidence="2 3">
    <name type="scientific">Candidatus Pullilachnospira stercoravium</name>
    <dbReference type="NCBI Taxonomy" id="2840913"/>
    <lineage>
        <taxon>Bacteria</taxon>
        <taxon>Bacillati</taxon>
        <taxon>Bacillota</taxon>
        <taxon>Clostridia</taxon>
        <taxon>Lachnospirales</taxon>
        <taxon>Lachnospiraceae</taxon>
        <taxon>Lachnospiraceae incertae sedis</taxon>
        <taxon>Candidatus Pullilachnospira</taxon>
    </lineage>
</organism>